<feature type="domain" description="Spermatogenesis-associated protein 20-like TRX" evidence="1">
    <location>
        <begin position="114"/>
        <end position="275"/>
    </location>
</feature>
<evidence type="ECO:0000313" key="3">
    <source>
        <dbReference type="Proteomes" id="UP000008820"/>
    </source>
</evidence>
<dbReference type="InParanoid" id="A0A6I8T4L9"/>
<dbReference type="InterPro" id="IPR008928">
    <property type="entry name" value="6-hairpin_glycosidase_sf"/>
</dbReference>
<evidence type="ECO:0000259" key="1">
    <source>
        <dbReference type="Pfam" id="PF03190"/>
    </source>
</evidence>
<dbReference type="GO" id="GO:0005975">
    <property type="term" value="P:carbohydrate metabolic process"/>
    <property type="evidence" value="ECO:0007669"/>
    <property type="project" value="InterPro"/>
</dbReference>
<dbReference type="AlphaFoldDB" id="A0A6I8T4L9"/>
<dbReference type="PANTHER" id="PTHR42899">
    <property type="entry name" value="SPERMATOGENESIS-ASSOCIATED PROTEIN 20"/>
    <property type="match status" value="1"/>
</dbReference>
<dbReference type="OrthoDB" id="1923667at2759"/>
<dbReference type="Gene3D" id="3.40.30.10">
    <property type="entry name" value="Glutaredoxin"/>
    <property type="match status" value="1"/>
</dbReference>
<dbReference type="SUPFAM" id="SSF52833">
    <property type="entry name" value="Thioredoxin-like"/>
    <property type="match status" value="1"/>
</dbReference>
<accession>A0A6I8T4L9</accession>
<name>A0A6I8T4L9_AEDAE</name>
<dbReference type="InterPro" id="IPR024705">
    <property type="entry name" value="Ssp411"/>
</dbReference>
<dbReference type="SUPFAM" id="SSF48208">
    <property type="entry name" value="Six-hairpin glycosidases"/>
    <property type="match status" value="1"/>
</dbReference>
<sequence>MFYGVAAKLNHHLAGFLRTSCSSSVVSSSGGGSGSFLPKSWRRWSTTSAASSERSLVLQPLSRTTFTASTSGFIISSNSPDQYQPRQVGQICSLHTTADMASGEAGPSDKPKHTNRLINEKSPYLLQHAHNPVDWYPWGEEAIARAKAENKLIFLSVGYSTCHWCHVMEKESFENEQVADIMNENFINIKVDREERPDIDKLYMTFILLINGSGGWPMSVWLTPDLAPVTGGTYFPPKDRWGMPGFTTILLKLKNKWITDGEDLASTGKSIIDAIQRNVEEKHQEEAERVFTPEEKYRQAVTIYKRNFDPVWGGSLGAPKFPEVSKLNLIFHAHLQDPSTKILGVVLNTLEKMAAGGIYDHVFGGFARYSVDKKWHVPHFEKMLYDQGQLLMAYANGYKTTRKPLYLEVADSIYRYISKDLQHPAGGFYSGEDADSLPTWESTDKIEGAFYAWTFAEVRDLLKANLDKFGDIGKVDPVEVFTEHYDIQETGNVEPSSDPHGHLLGKNIPIVYGSVRETADKFETTAEVVGKILKVGNELLHEVRDKRPRPHLDTKIICAWNGLILSGLSQLSCIKDAPNRDNYLKSCSKLVSFIRENLYDVQARKLLRSCYGDESDQAKSLETPIYGFIDDYAFLIKGLIDYYRASLDTGALSWAKELQEIQDELFWDHKHGAYFYSEANSANVVVRLKEDHDGAEPCGNSVSAHNLIMLGDYFETAAFREKANKLFSYFSNVTPFGYVLPEMMSAMLLQENGRDMLVVVGNRSQSLTPTGPDGPEATALVDAVRDFYMPGLLIVQLDPSLPDHSLGGKTLKSFKMMNEAPTAYMCHNKVCQLPVTEPEKLADDLVNSYVFDYAEYEN</sequence>
<evidence type="ECO:0000313" key="2">
    <source>
        <dbReference type="EnsemblMetazoa" id="AAEL001725-PB"/>
    </source>
</evidence>
<reference evidence="2" key="2">
    <citation type="submission" date="2020-05" db="UniProtKB">
        <authorList>
            <consortium name="EnsemblMetazoa"/>
        </authorList>
    </citation>
    <scope>IDENTIFICATION</scope>
    <source>
        <strain evidence="2">LVP_AGWG</strain>
    </source>
</reference>
<keyword evidence="3" id="KW-1185">Reference proteome</keyword>
<dbReference type="PANTHER" id="PTHR42899:SF1">
    <property type="entry name" value="SPERMATOGENESIS-ASSOCIATED PROTEIN 20"/>
    <property type="match status" value="1"/>
</dbReference>
<reference evidence="2 3" key="1">
    <citation type="submission" date="2017-06" db="EMBL/GenBank/DDBJ databases">
        <title>Aedes aegypti genome working group (AGWG) sequencing and assembly.</title>
        <authorList>
            <consortium name="Aedes aegypti Genome Working Group (AGWG)"/>
            <person name="Matthews B.J."/>
        </authorList>
    </citation>
    <scope>NUCLEOTIDE SEQUENCE [LARGE SCALE GENOMIC DNA]</scope>
    <source>
        <strain evidence="2 3">LVP_AGWG</strain>
    </source>
</reference>
<dbReference type="Proteomes" id="UP000008820">
    <property type="component" value="Chromosome 2"/>
</dbReference>
<protein>
    <recommendedName>
        <fullName evidence="1">Spermatogenesis-associated protein 20-like TRX domain-containing protein</fullName>
    </recommendedName>
</protein>
<gene>
    <name evidence="2" type="primary">5572074</name>
</gene>
<proteinExistence type="predicted"/>
<dbReference type="Gene3D" id="1.50.10.10">
    <property type="match status" value="2"/>
</dbReference>
<dbReference type="InterPro" id="IPR004879">
    <property type="entry name" value="Ssp411-like_TRX"/>
</dbReference>
<dbReference type="CDD" id="cd02955">
    <property type="entry name" value="SSP411"/>
    <property type="match status" value="1"/>
</dbReference>
<dbReference type="Pfam" id="PF03190">
    <property type="entry name" value="Thioredox_DsbH"/>
    <property type="match status" value="1"/>
</dbReference>
<dbReference type="EnsemblMetazoa" id="AAEL001725-RB">
    <property type="protein sequence ID" value="AAEL001725-PB"/>
    <property type="gene ID" value="AAEL001725"/>
</dbReference>
<dbReference type="FunCoup" id="A0A6I8T4L9">
    <property type="interactions" value="802"/>
</dbReference>
<dbReference type="InterPro" id="IPR012341">
    <property type="entry name" value="6hp_glycosidase-like_sf"/>
</dbReference>
<organism evidence="2 3">
    <name type="scientific">Aedes aegypti</name>
    <name type="common">Yellowfever mosquito</name>
    <name type="synonym">Culex aegypti</name>
    <dbReference type="NCBI Taxonomy" id="7159"/>
    <lineage>
        <taxon>Eukaryota</taxon>
        <taxon>Metazoa</taxon>
        <taxon>Ecdysozoa</taxon>
        <taxon>Arthropoda</taxon>
        <taxon>Hexapoda</taxon>
        <taxon>Insecta</taxon>
        <taxon>Pterygota</taxon>
        <taxon>Neoptera</taxon>
        <taxon>Endopterygota</taxon>
        <taxon>Diptera</taxon>
        <taxon>Nematocera</taxon>
        <taxon>Culicoidea</taxon>
        <taxon>Culicidae</taxon>
        <taxon>Culicinae</taxon>
        <taxon>Aedini</taxon>
        <taxon>Aedes</taxon>
        <taxon>Stegomyia</taxon>
    </lineage>
</organism>
<dbReference type="InterPro" id="IPR036249">
    <property type="entry name" value="Thioredoxin-like_sf"/>
</dbReference>